<dbReference type="Gene3D" id="1.10.286.20">
    <property type="match status" value="1"/>
</dbReference>
<dbReference type="InterPro" id="IPR036402">
    <property type="entry name" value="EF-Ts_dimer_sf"/>
</dbReference>
<reference evidence="6 7" key="1">
    <citation type="journal article" date="2015" name="Plant Cell">
        <title>Oil accumulation by the oleaginous diatom Fistulifera solaris as revealed by the genome and transcriptome.</title>
        <authorList>
            <person name="Tanaka T."/>
            <person name="Maeda Y."/>
            <person name="Veluchamy A."/>
            <person name="Tanaka M."/>
            <person name="Abida H."/>
            <person name="Marechal E."/>
            <person name="Bowler C."/>
            <person name="Muto M."/>
            <person name="Sunaga Y."/>
            <person name="Tanaka M."/>
            <person name="Yoshino T."/>
            <person name="Taniguchi T."/>
            <person name="Fukuda Y."/>
            <person name="Nemoto M."/>
            <person name="Matsumoto M."/>
            <person name="Wong P.S."/>
            <person name="Aburatani S."/>
            <person name="Fujibuchi W."/>
        </authorList>
    </citation>
    <scope>NUCLEOTIDE SEQUENCE [LARGE SCALE GENOMIC DNA]</scope>
    <source>
        <strain evidence="6 7">JPCC DA0580</strain>
    </source>
</reference>
<keyword evidence="4" id="KW-0496">Mitochondrion</keyword>
<protein>
    <recommendedName>
        <fullName evidence="4">Elongation factor Ts, mitochondrial</fullName>
        <shortName evidence="4">EF-Ts</shortName>
        <shortName evidence="4">EF-TsMt</shortName>
    </recommendedName>
</protein>
<feature type="domain" description="Translation elongation factor EFTs/EF1B dimerisation" evidence="5">
    <location>
        <begin position="104"/>
        <end position="313"/>
    </location>
</feature>
<dbReference type="GO" id="GO:0005739">
    <property type="term" value="C:mitochondrion"/>
    <property type="evidence" value="ECO:0007669"/>
    <property type="project" value="UniProtKB-SubCell"/>
</dbReference>
<dbReference type="Proteomes" id="UP000198406">
    <property type="component" value="Unassembled WGS sequence"/>
</dbReference>
<name>A0A1Z5JR73_FISSO</name>
<dbReference type="GO" id="GO:0003746">
    <property type="term" value="F:translation elongation factor activity"/>
    <property type="evidence" value="ECO:0007669"/>
    <property type="project" value="UniProtKB-UniRule"/>
</dbReference>
<evidence type="ECO:0000256" key="1">
    <source>
        <dbReference type="ARBA" id="ARBA00005532"/>
    </source>
</evidence>
<evidence type="ECO:0000259" key="5">
    <source>
        <dbReference type="Pfam" id="PF00889"/>
    </source>
</evidence>
<dbReference type="InParanoid" id="A0A1Z5JR73"/>
<accession>A0A1Z5JR73</accession>
<dbReference type="InterPro" id="IPR014039">
    <property type="entry name" value="Transl_elong_EFTs/EF1B_dimer"/>
</dbReference>
<evidence type="ECO:0000256" key="2">
    <source>
        <dbReference type="ARBA" id="ARBA00022768"/>
    </source>
</evidence>
<evidence type="ECO:0000256" key="4">
    <source>
        <dbReference type="HAMAP-Rule" id="MF_03135"/>
    </source>
</evidence>
<dbReference type="PANTHER" id="PTHR11741:SF0">
    <property type="entry name" value="ELONGATION FACTOR TS, MITOCHONDRIAL"/>
    <property type="match status" value="1"/>
</dbReference>
<dbReference type="Gene3D" id="1.10.8.10">
    <property type="entry name" value="DNA helicase RuvA subunit, C-terminal domain"/>
    <property type="match status" value="1"/>
</dbReference>
<dbReference type="GO" id="GO:0070125">
    <property type="term" value="P:mitochondrial translational elongation"/>
    <property type="evidence" value="ECO:0007669"/>
    <property type="project" value="TreeGrafter"/>
</dbReference>
<comment type="caution">
    <text evidence="6">The sequence shown here is derived from an EMBL/GenBank/DDBJ whole genome shotgun (WGS) entry which is preliminary data.</text>
</comment>
<dbReference type="FunFam" id="1.10.286.20:FF:000001">
    <property type="entry name" value="Elongation factor Ts"/>
    <property type="match status" value="1"/>
</dbReference>
<evidence type="ECO:0000313" key="6">
    <source>
        <dbReference type="EMBL" id="GAX16268.1"/>
    </source>
</evidence>
<dbReference type="SUPFAM" id="SSF54713">
    <property type="entry name" value="Elongation factor Ts (EF-Ts), dimerisation domain"/>
    <property type="match status" value="1"/>
</dbReference>
<keyword evidence="7" id="KW-1185">Reference proteome</keyword>
<dbReference type="Gene3D" id="3.30.479.20">
    <property type="entry name" value="Elongation factor Ts, dimerisation domain"/>
    <property type="match status" value="2"/>
</dbReference>
<dbReference type="EMBL" id="BDSP01000102">
    <property type="protein sequence ID" value="GAX16268.1"/>
    <property type="molecule type" value="Genomic_DNA"/>
</dbReference>
<evidence type="ECO:0000256" key="3">
    <source>
        <dbReference type="ARBA" id="ARBA00022917"/>
    </source>
</evidence>
<comment type="subcellular location">
    <subcellularLocation>
        <location evidence="4">Mitochondrion</location>
    </subcellularLocation>
</comment>
<dbReference type="SUPFAM" id="SSF46934">
    <property type="entry name" value="UBA-like"/>
    <property type="match status" value="1"/>
</dbReference>
<proteinExistence type="inferred from homology"/>
<comment type="similarity">
    <text evidence="1 4">Belongs to the EF-Ts family.</text>
</comment>
<dbReference type="PANTHER" id="PTHR11741">
    <property type="entry name" value="ELONGATION FACTOR TS"/>
    <property type="match status" value="1"/>
</dbReference>
<dbReference type="FunCoup" id="A0A1Z5JR73">
    <property type="interactions" value="462"/>
</dbReference>
<dbReference type="NCBIfam" id="TIGR00116">
    <property type="entry name" value="tsf"/>
    <property type="match status" value="1"/>
</dbReference>
<dbReference type="InterPro" id="IPR001816">
    <property type="entry name" value="Transl_elong_EFTs/EF1B"/>
</dbReference>
<dbReference type="OrthoDB" id="277235at2759"/>
<dbReference type="AlphaFoldDB" id="A0A1Z5JR73"/>
<comment type="function">
    <text evidence="4">Associates with the EF-Tu.GDP complex and induces the exchange of GDP to GTP. It remains bound to the aminoacyl-tRNA.EF-Tu.GTP complex up to the GTP hydrolysis stage on the ribosome.</text>
</comment>
<dbReference type="FunFam" id="1.10.8.10:FF:000001">
    <property type="entry name" value="Elongation factor Ts"/>
    <property type="match status" value="1"/>
</dbReference>
<dbReference type="InterPro" id="IPR009060">
    <property type="entry name" value="UBA-like_sf"/>
</dbReference>
<evidence type="ECO:0000313" key="7">
    <source>
        <dbReference type="Proteomes" id="UP000198406"/>
    </source>
</evidence>
<keyword evidence="2 4" id="KW-0251">Elongation factor</keyword>
<organism evidence="6 7">
    <name type="scientific">Fistulifera solaris</name>
    <name type="common">Oleaginous diatom</name>
    <dbReference type="NCBI Taxonomy" id="1519565"/>
    <lineage>
        <taxon>Eukaryota</taxon>
        <taxon>Sar</taxon>
        <taxon>Stramenopiles</taxon>
        <taxon>Ochrophyta</taxon>
        <taxon>Bacillariophyta</taxon>
        <taxon>Bacillariophyceae</taxon>
        <taxon>Bacillariophycidae</taxon>
        <taxon>Naviculales</taxon>
        <taxon>Naviculaceae</taxon>
        <taxon>Fistulifera</taxon>
    </lineage>
</organism>
<keyword evidence="3 4" id="KW-0648">Protein biosynthesis</keyword>
<dbReference type="HAMAP" id="MF_00050">
    <property type="entry name" value="EF_Ts"/>
    <property type="match status" value="1"/>
</dbReference>
<gene>
    <name evidence="6" type="ORF">FisN_3Hh250</name>
</gene>
<dbReference type="CDD" id="cd14275">
    <property type="entry name" value="UBA_EF-Ts"/>
    <property type="match status" value="1"/>
</dbReference>
<dbReference type="Pfam" id="PF00889">
    <property type="entry name" value="EF_TS"/>
    <property type="match status" value="1"/>
</dbReference>
<sequence>MSTTQRFSSILLRCASRTKSLHRFQQRCNFSAGFSMEALKELRSLTGAPIVECKKALQSTDGAVQSALDWLREHGAAKATSKVQGRETTQGLIGLQVASDGKSASLVQVACETDFAALSARFVELVTKVASGTLGHEESFQADSVQRLLDEAVVAIRENISVKQAFKFEATEAEGIFVGYVHNRVDGKDAGFAAAVVEVAPRQPGSVSREKLQEIGKRLAMHVVAARPTYLSSDDIPQDELTKEKDILRNQMGDSDKPPEILEKIVNGRLHKYFEQFCLLEQAHMIEEANPKVKMFLKDSNVVLKQFKLMTTGN</sequence>